<gene>
    <name evidence="4" type="ORF">ACFSJS_10665</name>
</gene>
<dbReference type="InterPro" id="IPR013762">
    <property type="entry name" value="Integrase-like_cat_sf"/>
</dbReference>
<dbReference type="PANTHER" id="PTHR30349">
    <property type="entry name" value="PHAGE INTEGRASE-RELATED"/>
    <property type="match status" value="1"/>
</dbReference>
<comment type="caution">
    <text evidence="4">The sequence shown here is derived from an EMBL/GenBank/DDBJ whole genome shotgun (WGS) entry which is preliminary data.</text>
</comment>
<accession>A0ABW4PHA4</accession>
<evidence type="ECO:0000256" key="2">
    <source>
        <dbReference type="SAM" id="MobiDB-lite"/>
    </source>
</evidence>
<evidence type="ECO:0000259" key="3">
    <source>
        <dbReference type="PROSITE" id="PS51898"/>
    </source>
</evidence>
<name>A0ABW4PHA4_9ACTN</name>
<dbReference type="PROSITE" id="PS51898">
    <property type="entry name" value="TYR_RECOMBINASE"/>
    <property type="match status" value="1"/>
</dbReference>
<keyword evidence="5" id="KW-1185">Reference proteome</keyword>
<feature type="compositionally biased region" description="Basic and acidic residues" evidence="2">
    <location>
        <begin position="67"/>
        <end position="78"/>
    </location>
</feature>
<feature type="region of interest" description="Disordered" evidence="2">
    <location>
        <begin position="59"/>
        <end position="78"/>
    </location>
</feature>
<dbReference type="EMBL" id="JBHUFU010000005">
    <property type="protein sequence ID" value="MFD1830126.1"/>
    <property type="molecule type" value="Genomic_DNA"/>
</dbReference>
<protein>
    <submittedName>
        <fullName evidence="4">Tyrosine-type recombinase/integrase</fullName>
    </submittedName>
</protein>
<sequence>MTYVGGWDRAGGRRLRAFYGCLYYAALRPGGALGLRRSDCTLPGEGWSRIDLEETRPVAGKTWTDSGETHDRRGLEQRAEGEARLVPIPPPLVRMLREHLKEFGTAEDGRLFASERGNAVAAPSCSCVWKRARELAPVPARVSSVLAARPYGLRHAGVSQWLDSGVPAPEVAARAGHSVEVLLKIYAACIDGQEQEMNQRIMRGLGEEAWSEARSTGAPACTGLPPSSKMYAWPTSSAR</sequence>
<dbReference type="Proteomes" id="UP001597365">
    <property type="component" value="Unassembled WGS sequence"/>
</dbReference>
<proteinExistence type="predicted"/>
<evidence type="ECO:0000313" key="4">
    <source>
        <dbReference type="EMBL" id="MFD1830126.1"/>
    </source>
</evidence>
<dbReference type="SUPFAM" id="SSF56349">
    <property type="entry name" value="DNA breaking-rejoining enzymes"/>
    <property type="match status" value="1"/>
</dbReference>
<dbReference type="PANTHER" id="PTHR30349:SF64">
    <property type="entry name" value="PROPHAGE INTEGRASE INTD-RELATED"/>
    <property type="match status" value="1"/>
</dbReference>
<dbReference type="RefSeq" id="WP_380899098.1">
    <property type="nucleotide sequence ID" value="NZ_JBHUFU010000005.1"/>
</dbReference>
<dbReference type="Gene3D" id="1.10.443.10">
    <property type="entry name" value="Intergrase catalytic core"/>
    <property type="match status" value="1"/>
</dbReference>
<dbReference type="InterPro" id="IPR002104">
    <property type="entry name" value="Integrase_catalytic"/>
</dbReference>
<dbReference type="InterPro" id="IPR011010">
    <property type="entry name" value="DNA_brk_join_enz"/>
</dbReference>
<keyword evidence="1" id="KW-0233">DNA recombination</keyword>
<reference evidence="5" key="1">
    <citation type="journal article" date="2019" name="Int. J. Syst. Evol. Microbiol.">
        <title>The Global Catalogue of Microorganisms (GCM) 10K type strain sequencing project: providing services to taxonomists for standard genome sequencing and annotation.</title>
        <authorList>
            <consortium name="The Broad Institute Genomics Platform"/>
            <consortium name="The Broad Institute Genome Sequencing Center for Infectious Disease"/>
            <person name="Wu L."/>
            <person name="Ma J."/>
        </authorList>
    </citation>
    <scope>NUCLEOTIDE SEQUENCE [LARGE SCALE GENOMIC DNA]</scope>
    <source>
        <strain evidence="5">CGMCC 4.7455</strain>
    </source>
</reference>
<feature type="domain" description="Tyr recombinase" evidence="3">
    <location>
        <begin position="1"/>
        <end position="200"/>
    </location>
</feature>
<evidence type="ECO:0000313" key="5">
    <source>
        <dbReference type="Proteomes" id="UP001597365"/>
    </source>
</evidence>
<evidence type="ECO:0000256" key="1">
    <source>
        <dbReference type="ARBA" id="ARBA00023172"/>
    </source>
</evidence>
<dbReference type="InterPro" id="IPR050090">
    <property type="entry name" value="Tyrosine_recombinase_XerCD"/>
</dbReference>
<organism evidence="4 5">
    <name type="scientific">Streptomyces desertarenae</name>
    <dbReference type="NCBI Taxonomy" id="2666184"/>
    <lineage>
        <taxon>Bacteria</taxon>
        <taxon>Bacillati</taxon>
        <taxon>Actinomycetota</taxon>
        <taxon>Actinomycetes</taxon>
        <taxon>Kitasatosporales</taxon>
        <taxon>Streptomycetaceae</taxon>
        <taxon>Streptomyces</taxon>
    </lineage>
</organism>